<name>A0A6M0IFA0_9BACT</name>
<evidence type="ECO:0000313" key="2">
    <source>
        <dbReference type="Proteomes" id="UP000477386"/>
    </source>
</evidence>
<dbReference type="AlphaFoldDB" id="A0A6M0IFA0"/>
<reference evidence="1 2" key="1">
    <citation type="submission" date="2020-02" db="EMBL/GenBank/DDBJ databases">
        <title>Draft genome sequence of two Spirosoma agri KCTC 52727 and Spirosoma terrae KCTC 52035.</title>
        <authorList>
            <person name="Rojas J."/>
            <person name="Ambika Manirajan B."/>
            <person name="Ratering S."/>
            <person name="Suarez C."/>
            <person name="Schnell S."/>
        </authorList>
    </citation>
    <scope>NUCLEOTIDE SEQUENCE [LARGE SCALE GENOMIC DNA]</scope>
    <source>
        <strain evidence="1 2">KCTC 52727</strain>
    </source>
</reference>
<organism evidence="1 2">
    <name type="scientific">Spirosoma agri</name>
    <dbReference type="NCBI Taxonomy" id="1987381"/>
    <lineage>
        <taxon>Bacteria</taxon>
        <taxon>Pseudomonadati</taxon>
        <taxon>Bacteroidota</taxon>
        <taxon>Cytophagia</taxon>
        <taxon>Cytophagales</taxon>
        <taxon>Cytophagaceae</taxon>
        <taxon>Spirosoma</taxon>
    </lineage>
</organism>
<evidence type="ECO:0000313" key="1">
    <source>
        <dbReference type="EMBL" id="NEU66939.1"/>
    </source>
</evidence>
<dbReference type="Proteomes" id="UP000477386">
    <property type="component" value="Unassembled WGS sequence"/>
</dbReference>
<dbReference type="PROSITE" id="PS51257">
    <property type="entry name" value="PROKAR_LIPOPROTEIN"/>
    <property type="match status" value="1"/>
</dbReference>
<proteinExistence type="predicted"/>
<dbReference type="RefSeq" id="WP_164036337.1">
    <property type="nucleotide sequence ID" value="NZ_JAAGNZ010000001.1"/>
</dbReference>
<gene>
    <name evidence="1" type="ORF">GK091_08610</name>
</gene>
<dbReference type="EMBL" id="JAAGNZ010000001">
    <property type="protein sequence ID" value="NEU66939.1"/>
    <property type="molecule type" value="Genomic_DNA"/>
</dbReference>
<accession>A0A6M0IFA0</accession>
<keyword evidence="2" id="KW-1185">Reference proteome</keyword>
<protein>
    <submittedName>
        <fullName evidence="1">Uncharacterized protein</fullName>
    </submittedName>
</protein>
<comment type="caution">
    <text evidence="1">The sequence shown here is derived from an EMBL/GenBank/DDBJ whole genome shotgun (WGS) entry which is preliminary data.</text>
</comment>
<sequence length="67" mass="7081">MKNQLKSALYFVAVLGIATACQSKKTETDQAASDTTTVIENDTLTSGDATVVESDTTKIVVPDSTKK</sequence>